<keyword evidence="1 5" id="KW-0479">Metal-binding</keyword>
<protein>
    <recommendedName>
        <fullName evidence="7">LIM zinc-binding domain-containing protein</fullName>
    </recommendedName>
</protein>
<dbReference type="GO" id="GO:0046872">
    <property type="term" value="F:metal ion binding"/>
    <property type="evidence" value="ECO:0007669"/>
    <property type="project" value="UniProtKB-KW"/>
</dbReference>
<feature type="compositionally biased region" description="Low complexity" evidence="6">
    <location>
        <begin position="138"/>
        <end position="149"/>
    </location>
</feature>
<evidence type="ECO:0000256" key="2">
    <source>
        <dbReference type="ARBA" id="ARBA00022737"/>
    </source>
</evidence>
<dbReference type="SUPFAM" id="SSF57716">
    <property type="entry name" value="Glucocorticoid receptor-like (DNA-binding domain)"/>
    <property type="match status" value="2"/>
</dbReference>
<feature type="domain" description="LIM zinc-binding" evidence="7">
    <location>
        <begin position="197"/>
        <end position="258"/>
    </location>
</feature>
<keyword evidence="2" id="KW-0677">Repeat</keyword>
<dbReference type="PANTHER" id="PTHR24207">
    <property type="entry name" value="ZYX102 PROTEIN"/>
    <property type="match status" value="1"/>
</dbReference>
<evidence type="ECO:0000259" key="7">
    <source>
        <dbReference type="PROSITE" id="PS50023"/>
    </source>
</evidence>
<dbReference type="Pfam" id="PF00412">
    <property type="entry name" value="LIM"/>
    <property type="match status" value="3"/>
</dbReference>
<evidence type="ECO:0000313" key="8">
    <source>
        <dbReference type="EMBL" id="OCT71054.1"/>
    </source>
</evidence>
<feature type="region of interest" description="Disordered" evidence="6">
    <location>
        <begin position="133"/>
        <end position="190"/>
    </location>
</feature>
<dbReference type="GO" id="GO:0031005">
    <property type="term" value="F:filamin binding"/>
    <property type="evidence" value="ECO:0007669"/>
    <property type="project" value="TreeGrafter"/>
</dbReference>
<dbReference type="InterPro" id="IPR001781">
    <property type="entry name" value="Znf_LIM"/>
</dbReference>
<feature type="region of interest" description="Disordered" evidence="6">
    <location>
        <begin position="1"/>
        <end position="119"/>
    </location>
</feature>
<evidence type="ECO:0000256" key="1">
    <source>
        <dbReference type="ARBA" id="ARBA00022723"/>
    </source>
</evidence>
<name>A0A974CD22_XENLA</name>
<dbReference type="CDD" id="cd09372">
    <property type="entry name" value="LIM2_FBLP-1"/>
    <property type="match status" value="1"/>
</dbReference>
<sequence length="388" mass="43183">MSGKRMVSSVQITLVPPWRPETSQRKDPPTQNDTPRLAALLPPTSPPGTEELPWTDHKHGLNGISSEIPAFPCSFLDDIPSEDDCLSPDLQPPSPPPPPPVFLKSPRKRHPDPTPPYVRDSLSLELQKLELVRPNEPQKPSSVPSVQPPILQSNTPVPTHPHRRDNPAPNKQNLNGFPAKQEAGSTGTSHPAPLTSDICAFCHKAIPSSSAVIEAMKKQYHANCFTCRKCSRLLAGQLYYQTDGQPLCEHCYKATLDKCAKCQLLITQHIVRAMGSGYHPECFTCVVCQRRIADESFAVDEFNDVFCAEDYYRKFAPICSACNDPIIPKDGNDSYKIECLGHNYHENCYRCERCDVVLSLEATETGCFPMKGHLLCKSCHLSWKEELS</sequence>
<keyword evidence="4 5" id="KW-0440">LIM domain</keyword>
<dbReference type="PROSITE" id="PS50023">
    <property type="entry name" value="LIM_DOMAIN_2"/>
    <property type="match status" value="2"/>
</dbReference>
<dbReference type="SMART" id="SM00132">
    <property type="entry name" value="LIM"/>
    <property type="match status" value="3"/>
</dbReference>
<dbReference type="Gene3D" id="2.10.110.10">
    <property type="entry name" value="Cysteine Rich Protein"/>
    <property type="match status" value="3"/>
</dbReference>
<evidence type="ECO:0000256" key="4">
    <source>
        <dbReference type="ARBA" id="ARBA00023038"/>
    </source>
</evidence>
<dbReference type="Proteomes" id="UP000694892">
    <property type="component" value="Chromosome 7S"/>
</dbReference>
<dbReference type="PANTHER" id="PTHR24207:SF1">
    <property type="entry name" value="FILAMIN-BINDING LIM PROTEIN 1"/>
    <property type="match status" value="1"/>
</dbReference>
<evidence type="ECO:0000256" key="6">
    <source>
        <dbReference type="SAM" id="MobiDB-lite"/>
    </source>
</evidence>
<evidence type="ECO:0000313" key="9">
    <source>
        <dbReference type="Proteomes" id="UP000694892"/>
    </source>
</evidence>
<dbReference type="PROSITE" id="PS00478">
    <property type="entry name" value="LIM_DOMAIN_1"/>
    <property type="match status" value="2"/>
</dbReference>
<dbReference type="AlphaFoldDB" id="A0A974CD22"/>
<dbReference type="OMA" id="DICAFCN"/>
<proteinExistence type="predicted"/>
<evidence type="ECO:0000256" key="5">
    <source>
        <dbReference type="PROSITE-ProRule" id="PRU00125"/>
    </source>
</evidence>
<keyword evidence="3 5" id="KW-0862">Zinc</keyword>
<feature type="compositionally biased region" description="Pro residues" evidence="6">
    <location>
        <begin position="90"/>
        <end position="101"/>
    </location>
</feature>
<dbReference type="GO" id="GO:0005925">
    <property type="term" value="C:focal adhesion"/>
    <property type="evidence" value="ECO:0007669"/>
    <property type="project" value="TreeGrafter"/>
</dbReference>
<accession>A0A974CD22</accession>
<feature type="domain" description="LIM zinc-binding" evidence="7">
    <location>
        <begin position="317"/>
        <end position="386"/>
    </location>
</feature>
<organism evidence="8 9">
    <name type="scientific">Xenopus laevis</name>
    <name type="common">African clawed frog</name>
    <dbReference type="NCBI Taxonomy" id="8355"/>
    <lineage>
        <taxon>Eukaryota</taxon>
        <taxon>Metazoa</taxon>
        <taxon>Chordata</taxon>
        <taxon>Craniata</taxon>
        <taxon>Vertebrata</taxon>
        <taxon>Euteleostomi</taxon>
        <taxon>Amphibia</taxon>
        <taxon>Batrachia</taxon>
        <taxon>Anura</taxon>
        <taxon>Pipoidea</taxon>
        <taxon>Pipidae</taxon>
        <taxon>Xenopodinae</taxon>
        <taxon>Xenopus</taxon>
        <taxon>Xenopus</taxon>
    </lineage>
</organism>
<dbReference type="GO" id="GO:0098609">
    <property type="term" value="P:cell-cell adhesion"/>
    <property type="evidence" value="ECO:0007669"/>
    <property type="project" value="TreeGrafter"/>
</dbReference>
<reference evidence="9" key="1">
    <citation type="journal article" date="2016" name="Nature">
        <title>Genome evolution in the allotetraploid frog Xenopus laevis.</title>
        <authorList>
            <person name="Session A.M."/>
            <person name="Uno Y."/>
            <person name="Kwon T."/>
            <person name="Chapman J.A."/>
            <person name="Toyoda A."/>
            <person name="Takahashi S."/>
            <person name="Fukui A."/>
            <person name="Hikosaka A."/>
            <person name="Suzuki A."/>
            <person name="Kondo M."/>
            <person name="van Heeringen S.J."/>
            <person name="Quigley I."/>
            <person name="Heinz S."/>
            <person name="Ogino H."/>
            <person name="Ochi H."/>
            <person name="Hellsten U."/>
            <person name="Lyons J.B."/>
            <person name="Simakov O."/>
            <person name="Putnam N."/>
            <person name="Stites J."/>
            <person name="Kuroki Y."/>
            <person name="Tanaka T."/>
            <person name="Michiue T."/>
            <person name="Watanabe M."/>
            <person name="Bogdanovic O."/>
            <person name="Lister R."/>
            <person name="Georgiou G."/>
            <person name="Paranjpe S.S."/>
            <person name="van Kruijsbergen I."/>
            <person name="Shu S."/>
            <person name="Carlson J."/>
            <person name="Kinoshita T."/>
            <person name="Ohta Y."/>
            <person name="Mawaribuchi S."/>
            <person name="Jenkins J."/>
            <person name="Grimwood J."/>
            <person name="Schmutz J."/>
            <person name="Mitros T."/>
            <person name="Mozaffari S.V."/>
            <person name="Suzuki Y."/>
            <person name="Haramoto Y."/>
            <person name="Yamamoto T.S."/>
            <person name="Takagi C."/>
            <person name="Heald R."/>
            <person name="Miller K."/>
            <person name="Haudenschild C."/>
            <person name="Kitzman J."/>
            <person name="Nakayama T."/>
            <person name="Izutsu Y."/>
            <person name="Robert J."/>
            <person name="Fortriede J."/>
            <person name="Burns K."/>
            <person name="Lotay V."/>
            <person name="Karimi K."/>
            <person name="Yasuoka Y."/>
            <person name="Dichmann D.S."/>
            <person name="Flajnik M.F."/>
            <person name="Houston D.W."/>
            <person name="Shendure J."/>
            <person name="DuPasquier L."/>
            <person name="Vize P.D."/>
            <person name="Zorn A.M."/>
            <person name="Ito M."/>
            <person name="Marcotte E.M."/>
            <person name="Wallingford J.B."/>
            <person name="Ito Y."/>
            <person name="Asashima M."/>
            <person name="Ueno N."/>
            <person name="Matsuda Y."/>
            <person name="Veenstra G.J."/>
            <person name="Fujiyama A."/>
            <person name="Harland R.M."/>
            <person name="Taira M."/>
            <person name="Rokhsar D.S."/>
        </authorList>
    </citation>
    <scope>NUCLEOTIDE SEQUENCE [LARGE SCALE GENOMIC DNA]</scope>
    <source>
        <strain evidence="9">J</strain>
    </source>
</reference>
<dbReference type="GO" id="GO:0001725">
    <property type="term" value="C:stress fiber"/>
    <property type="evidence" value="ECO:0007669"/>
    <property type="project" value="TreeGrafter"/>
</dbReference>
<dbReference type="FunFam" id="2.10.110.10:FF:000097">
    <property type="entry name" value="Filamin-binding LIM protein 1"/>
    <property type="match status" value="1"/>
</dbReference>
<gene>
    <name evidence="8" type="ORF">XELAEV_18037963mg</name>
</gene>
<dbReference type="EMBL" id="CM004479">
    <property type="protein sequence ID" value="OCT71054.1"/>
    <property type="molecule type" value="Genomic_DNA"/>
</dbReference>
<dbReference type="FunFam" id="2.10.110.10:FF:000086">
    <property type="entry name" value="Filamin binding LIM protein 1"/>
    <property type="match status" value="1"/>
</dbReference>
<evidence type="ECO:0000256" key="3">
    <source>
        <dbReference type="ARBA" id="ARBA00022833"/>
    </source>
</evidence>